<dbReference type="Proteomes" id="UP000612282">
    <property type="component" value="Unassembled WGS sequence"/>
</dbReference>
<reference evidence="2 3" key="1">
    <citation type="submission" date="2021-01" db="EMBL/GenBank/DDBJ databases">
        <title>Whole genome shotgun sequence of Actinoplanes couchii NBRC 106145.</title>
        <authorList>
            <person name="Komaki H."/>
            <person name="Tamura T."/>
        </authorList>
    </citation>
    <scope>NUCLEOTIDE SEQUENCE [LARGE SCALE GENOMIC DNA]</scope>
    <source>
        <strain evidence="2 3">NBRC 106145</strain>
    </source>
</reference>
<feature type="region of interest" description="Disordered" evidence="1">
    <location>
        <begin position="88"/>
        <end position="125"/>
    </location>
</feature>
<sequence>MTHQRECVAFDTVTGLPEPMAREINTKTWYRHAVAFVNMKWPKAAAEQLMSIAEALATVTLALLNTERDAPADAVIRRALYGHSFTKAGARTDRGPMAHRQHRQPQRPEGRCRGPQGTRHAQGFPVPQVAEWAGDSVYVLRKVCAKRIDDASKMGDDQD</sequence>
<comment type="caution">
    <text evidence="2">The sequence shown here is derived from an EMBL/GenBank/DDBJ whole genome shotgun (WGS) entry which is preliminary data.</text>
</comment>
<evidence type="ECO:0000313" key="2">
    <source>
        <dbReference type="EMBL" id="GID58517.1"/>
    </source>
</evidence>
<accession>A0ABQ3XJ35</accession>
<gene>
    <name evidence="2" type="ORF">Aco03nite_069210</name>
</gene>
<proteinExistence type="predicted"/>
<evidence type="ECO:0000256" key="1">
    <source>
        <dbReference type="SAM" id="MobiDB-lite"/>
    </source>
</evidence>
<evidence type="ECO:0000313" key="3">
    <source>
        <dbReference type="Proteomes" id="UP000612282"/>
    </source>
</evidence>
<dbReference type="EMBL" id="BOMG01000086">
    <property type="protein sequence ID" value="GID58517.1"/>
    <property type="molecule type" value="Genomic_DNA"/>
</dbReference>
<organism evidence="2 3">
    <name type="scientific">Actinoplanes couchii</name>
    <dbReference type="NCBI Taxonomy" id="403638"/>
    <lineage>
        <taxon>Bacteria</taxon>
        <taxon>Bacillati</taxon>
        <taxon>Actinomycetota</taxon>
        <taxon>Actinomycetes</taxon>
        <taxon>Micromonosporales</taxon>
        <taxon>Micromonosporaceae</taxon>
        <taxon>Actinoplanes</taxon>
    </lineage>
</organism>
<name>A0ABQ3XJ35_9ACTN</name>
<keyword evidence="3" id="KW-1185">Reference proteome</keyword>
<protein>
    <submittedName>
        <fullName evidence="2">Uncharacterized protein</fullName>
    </submittedName>
</protein>